<dbReference type="PRINTS" id="PR00690">
    <property type="entry name" value="ADHESNFAMILY"/>
</dbReference>
<evidence type="ECO:0000256" key="3">
    <source>
        <dbReference type="ARBA" id="ARBA00022723"/>
    </source>
</evidence>
<dbReference type="GO" id="GO:0007155">
    <property type="term" value="P:cell adhesion"/>
    <property type="evidence" value="ECO:0007669"/>
    <property type="project" value="InterPro"/>
</dbReference>
<keyword evidence="8" id="KW-1185">Reference proteome</keyword>
<dbReference type="GO" id="GO:0046872">
    <property type="term" value="F:metal ion binding"/>
    <property type="evidence" value="ECO:0007669"/>
    <property type="project" value="UniProtKB-KW"/>
</dbReference>
<keyword evidence="4 6" id="KW-0732">Signal</keyword>
<dbReference type="PANTHER" id="PTHR42953:SF1">
    <property type="entry name" value="METAL-BINDING PROTEIN HI_0362-RELATED"/>
    <property type="match status" value="1"/>
</dbReference>
<dbReference type="GO" id="GO:0030313">
    <property type="term" value="C:cell envelope"/>
    <property type="evidence" value="ECO:0007669"/>
    <property type="project" value="UniProtKB-SubCell"/>
</dbReference>
<dbReference type="PRINTS" id="PR00691">
    <property type="entry name" value="ADHESINB"/>
</dbReference>
<dbReference type="GO" id="GO:0030001">
    <property type="term" value="P:metal ion transport"/>
    <property type="evidence" value="ECO:0007669"/>
    <property type="project" value="InterPro"/>
</dbReference>
<keyword evidence="3" id="KW-0479">Metal-binding</keyword>
<dbReference type="STRING" id="82801.SAMN04488506_2122"/>
<sequence length="314" mass="34413">MKKLAVLVSAVVLLILAGCQSDASDANEGNSTAQEGAVQIITTTTMITDLVNQIGGEHVEVEGLMGPGIDPHGYQASASDVTNMMEADVVVSNGLHLEAQLGEVFEGLEQQGKEVFVLEEGLSKETFLSSDDDSLAYDPHIWFSVSNWKMAADYITEQLSEFDSENADVYQENNKNYQKELDELAAYINERITEIPEESRYLVTAHDAFHYFGEEFGFEVVGLQGLNTQSEAGTRDVSDLAQLVADKQIKAIFVESSVPTRTIESLQEAVQQKGWDVSIGGELFSDALGDESQNAETYIKMYKSNIDTIVDALK</sequence>
<evidence type="ECO:0000256" key="1">
    <source>
        <dbReference type="ARBA" id="ARBA00004196"/>
    </source>
</evidence>
<evidence type="ECO:0000313" key="8">
    <source>
        <dbReference type="Proteomes" id="UP000199136"/>
    </source>
</evidence>
<dbReference type="PANTHER" id="PTHR42953">
    <property type="entry name" value="HIGH-AFFINITY ZINC UPTAKE SYSTEM PROTEIN ZNUA-RELATED"/>
    <property type="match status" value="1"/>
</dbReference>
<dbReference type="Gene3D" id="3.40.50.1980">
    <property type="entry name" value="Nitrogenase molybdenum iron protein domain"/>
    <property type="match status" value="2"/>
</dbReference>
<comment type="subcellular location">
    <subcellularLocation>
        <location evidence="1">Cell envelope</location>
    </subcellularLocation>
</comment>
<evidence type="ECO:0000256" key="6">
    <source>
        <dbReference type="SAM" id="SignalP"/>
    </source>
</evidence>
<dbReference type="AlphaFoldDB" id="A0A1I5YMS1"/>
<dbReference type="EMBL" id="FOXW01000009">
    <property type="protein sequence ID" value="SFQ45207.1"/>
    <property type="molecule type" value="Genomic_DNA"/>
</dbReference>
<dbReference type="InterPro" id="IPR006128">
    <property type="entry name" value="Lipoprotein_PsaA-like"/>
</dbReference>
<dbReference type="InterPro" id="IPR050492">
    <property type="entry name" value="Bact_metal-bind_prot9"/>
</dbReference>
<dbReference type="Pfam" id="PF01297">
    <property type="entry name" value="ZnuA"/>
    <property type="match status" value="1"/>
</dbReference>
<gene>
    <name evidence="7" type="ORF">SAMN04488506_2122</name>
</gene>
<proteinExistence type="inferred from homology"/>
<dbReference type="PROSITE" id="PS51257">
    <property type="entry name" value="PROKAR_LIPOPROTEIN"/>
    <property type="match status" value="1"/>
</dbReference>
<comment type="similarity">
    <text evidence="5">Belongs to the bacterial solute-binding protein 9 family.</text>
</comment>
<name>A0A1I5YMS1_9LACT</name>
<reference evidence="7 8" key="1">
    <citation type="submission" date="2016-10" db="EMBL/GenBank/DDBJ databases">
        <authorList>
            <person name="de Groot N.N."/>
        </authorList>
    </citation>
    <scope>NUCLEOTIDE SEQUENCE [LARGE SCALE GENOMIC DNA]</scope>
    <source>
        <strain evidence="7 8">DSM 20581</strain>
    </source>
</reference>
<protein>
    <submittedName>
        <fullName evidence="7">Manganese/zinc/iron transport system substrate-binding protein</fullName>
    </submittedName>
</protein>
<dbReference type="InterPro" id="IPR006129">
    <property type="entry name" value="AdhesinB"/>
</dbReference>
<dbReference type="RefSeq" id="WP_092481129.1">
    <property type="nucleotide sequence ID" value="NZ_CP126128.1"/>
</dbReference>
<evidence type="ECO:0000313" key="7">
    <source>
        <dbReference type="EMBL" id="SFQ45207.1"/>
    </source>
</evidence>
<keyword evidence="2 5" id="KW-0813">Transport</keyword>
<dbReference type="OrthoDB" id="9793396at2"/>
<evidence type="ECO:0000256" key="4">
    <source>
        <dbReference type="ARBA" id="ARBA00022729"/>
    </source>
</evidence>
<dbReference type="Proteomes" id="UP000199136">
    <property type="component" value="Unassembled WGS sequence"/>
</dbReference>
<dbReference type="SUPFAM" id="SSF53807">
    <property type="entry name" value="Helical backbone' metal receptor"/>
    <property type="match status" value="1"/>
</dbReference>
<organism evidence="7 8">
    <name type="scientific">Desemzia incerta</name>
    <dbReference type="NCBI Taxonomy" id="82801"/>
    <lineage>
        <taxon>Bacteria</taxon>
        <taxon>Bacillati</taxon>
        <taxon>Bacillota</taxon>
        <taxon>Bacilli</taxon>
        <taxon>Lactobacillales</taxon>
        <taxon>Carnobacteriaceae</taxon>
        <taxon>Desemzia</taxon>
    </lineage>
</organism>
<feature type="chain" id="PRO_5011595914" evidence="6">
    <location>
        <begin position="24"/>
        <end position="314"/>
    </location>
</feature>
<evidence type="ECO:0000256" key="2">
    <source>
        <dbReference type="ARBA" id="ARBA00022448"/>
    </source>
</evidence>
<evidence type="ECO:0000256" key="5">
    <source>
        <dbReference type="RuleBase" id="RU003512"/>
    </source>
</evidence>
<accession>A0A1I5YMS1</accession>
<dbReference type="InterPro" id="IPR006127">
    <property type="entry name" value="ZnuA-like"/>
</dbReference>
<feature type="signal peptide" evidence="6">
    <location>
        <begin position="1"/>
        <end position="23"/>
    </location>
</feature>